<dbReference type="EMBL" id="BNJQ01000019">
    <property type="protein sequence ID" value="GHP08128.1"/>
    <property type="molecule type" value="Genomic_DNA"/>
</dbReference>
<protein>
    <recommendedName>
        <fullName evidence="2">F-box domain-containing protein</fullName>
    </recommendedName>
</protein>
<accession>A0A830HML0</accession>
<dbReference type="InterPro" id="IPR036047">
    <property type="entry name" value="F-box-like_dom_sf"/>
</dbReference>
<evidence type="ECO:0000259" key="2">
    <source>
        <dbReference type="Pfam" id="PF12937"/>
    </source>
</evidence>
<dbReference type="InterPro" id="IPR001810">
    <property type="entry name" value="F-box_dom"/>
</dbReference>
<feature type="domain" description="F-box" evidence="2">
    <location>
        <begin position="162"/>
        <end position="200"/>
    </location>
</feature>
<evidence type="ECO:0000256" key="1">
    <source>
        <dbReference type="SAM" id="Coils"/>
    </source>
</evidence>
<feature type="coiled-coil region" evidence="1">
    <location>
        <begin position="929"/>
        <end position="963"/>
    </location>
</feature>
<gene>
    <name evidence="3" type="ORF">PPROV_000687000</name>
</gene>
<evidence type="ECO:0000313" key="3">
    <source>
        <dbReference type="EMBL" id="GHP08128.1"/>
    </source>
</evidence>
<dbReference type="AlphaFoldDB" id="A0A830HML0"/>
<keyword evidence="4" id="KW-1185">Reference proteome</keyword>
<keyword evidence="1" id="KW-0175">Coiled coil</keyword>
<name>A0A830HML0_9CHLO</name>
<dbReference type="Proteomes" id="UP000660262">
    <property type="component" value="Unassembled WGS sequence"/>
</dbReference>
<organism evidence="3 4">
    <name type="scientific">Pycnococcus provasolii</name>
    <dbReference type="NCBI Taxonomy" id="41880"/>
    <lineage>
        <taxon>Eukaryota</taxon>
        <taxon>Viridiplantae</taxon>
        <taxon>Chlorophyta</taxon>
        <taxon>Pseudoscourfieldiophyceae</taxon>
        <taxon>Pseudoscourfieldiales</taxon>
        <taxon>Pycnococcaceae</taxon>
        <taxon>Pycnococcus</taxon>
    </lineage>
</organism>
<evidence type="ECO:0000313" key="4">
    <source>
        <dbReference type="Proteomes" id="UP000660262"/>
    </source>
</evidence>
<proteinExistence type="predicted"/>
<dbReference type="SUPFAM" id="SSF81383">
    <property type="entry name" value="F-box domain"/>
    <property type="match status" value="1"/>
</dbReference>
<sequence length="984" mass="111118">MPLHFTRAFFFHILNRDVLIMDDALRRAFPQPERLAFHPGAATATATAAATDAATDAEAKDIQIFVKTSEGKTRVGRVRNGDTVKDVLVAAGVQVTEELMRNCYFYGSLPSRRDGITRKLDLDTPVVMMDDGHTIHQHVRAHPSPRPAFTHFFPLSPSHPQWENIPTTLLTYILETAASPSTTARCACVCKQWREVVYDNEDMLYVTPFLRATNEDLRKPEAVAHYWSPPPAKEDDASADDAPLETKGGNLRKFLKDVNFTHLPEFRARTWRGEEKQKITPDAVIQLHLSTIQKEQQQSLWLSQWHLAIISMARRGALRRHLMRDIFKAFLEFSSSSSLPNHALANRFGSIFDFDTEGGHFPQICRVCAHHSLDFLEGQSTSDNPQVLCSKGFALWHLVASQPCAERILPLGNESFLAYANRKKDAFQISVGDKTLSAANVKIELIKHAEEPDWLSELVSDFEWMLERAAEKVKSLGEDRPALSYRFAYFVESAFRYVASRVRYHQAVLAFLKEEEVEEKNDDDDDDGDCISRELVSIFSEPLVLDQGISGAFAWTVGIFQPNHVREVAYRLLMTSLREQCDDDHLMRQIARFVVSMLPRTHASWWRSLGDVVQNGWLWDEEEVFDVYDEAESFECAQSRLIHQLIKTGWGRLNHFVLIELLKGLDERFTTEERIKACGILMVVVRHSSTWIHVHLASFAPQLLSCLASPTSSMKLRCMVMKLLTIMLSINYQQSLYRIVAEKLDAAAGGHLALRISTSFLFSAKGRLVSQRRTDSAHDLKEQTKAATQLVLALSNYADESSLCAPTTGVLRLETPLSTTNFGIPTNGMKPLDVLWAKTRGVSKCKVRTMAREAIVDRYLAPDEYSMDAIFHQDAPRDMDTVTDIVCDVLCDVDEFNESGVASLLNDAPSFASGYLASLRSEYMTRQQMAAFRRQMKLVREERNALQAQVAQLQAQVTRLCTDGEMSLLPSGEGLRRSTVNDLD</sequence>
<dbReference type="Pfam" id="PF12937">
    <property type="entry name" value="F-box-like"/>
    <property type="match status" value="1"/>
</dbReference>
<reference evidence="3" key="1">
    <citation type="submission" date="2020-10" db="EMBL/GenBank/DDBJ databases">
        <title>Unveiling of a novel bifunctional photoreceptor, Dualchrome1, isolated from a cosmopolitan green alga.</title>
        <authorList>
            <person name="Suzuki S."/>
            <person name="Kawachi M."/>
        </authorList>
    </citation>
    <scope>NUCLEOTIDE SEQUENCE</scope>
    <source>
        <strain evidence="3">NIES 2893</strain>
    </source>
</reference>
<comment type="caution">
    <text evidence="3">The sequence shown here is derived from an EMBL/GenBank/DDBJ whole genome shotgun (WGS) entry which is preliminary data.</text>
</comment>
<dbReference type="Gene3D" id="1.20.1280.50">
    <property type="match status" value="1"/>
</dbReference>